<protein>
    <submittedName>
        <fullName evidence="1">(apollo) hypothetical protein</fullName>
    </submittedName>
</protein>
<dbReference type="AlphaFoldDB" id="A0A8S3VZU7"/>
<comment type="caution">
    <text evidence="1">The sequence shown here is derived from an EMBL/GenBank/DDBJ whole genome shotgun (WGS) entry which is preliminary data.</text>
</comment>
<dbReference type="EMBL" id="CAJQZP010000008">
    <property type="protein sequence ID" value="CAG4930760.1"/>
    <property type="molecule type" value="Genomic_DNA"/>
</dbReference>
<evidence type="ECO:0000313" key="1">
    <source>
        <dbReference type="EMBL" id="CAG4930760.1"/>
    </source>
</evidence>
<dbReference type="Proteomes" id="UP000691718">
    <property type="component" value="Unassembled WGS sequence"/>
</dbReference>
<proteinExistence type="predicted"/>
<keyword evidence="2" id="KW-1185">Reference proteome</keyword>
<dbReference type="OrthoDB" id="10046738at2759"/>
<name>A0A8S3VZU7_PARAO</name>
<gene>
    <name evidence="1" type="ORF">PAPOLLO_LOCUS220</name>
</gene>
<accession>A0A8S3VZU7</accession>
<organism evidence="1 2">
    <name type="scientific">Parnassius apollo</name>
    <name type="common">Apollo butterfly</name>
    <name type="synonym">Papilio apollo</name>
    <dbReference type="NCBI Taxonomy" id="110799"/>
    <lineage>
        <taxon>Eukaryota</taxon>
        <taxon>Metazoa</taxon>
        <taxon>Ecdysozoa</taxon>
        <taxon>Arthropoda</taxon>
        <taxon>Hexapoda</taxon>
        <taxon>Insecta</taxon>
        <taxon>Pterygota</taxon>
        <taxon>Neoptera</taxon>
        <taxon>Endopterygota</taxon>
        <taxon>Lepidoptera</taxon>
        <taxon>Glossata</taxon>
        <taxon>Ditrysia</taxon>
        <taxon>Papilionoidea</taxon>
        <taxon>Papilionidae</taxon>
        <taxon>Parnassiinae</taxon>
        <taxon>Parnassini</taxon>
        <taxon>Parnassius</taxon>
        <taxon>Parnassius</taxon>
    </lineage>
</organism>
<reference evidence="1" key="1">
    <citation type="submission" date="2021-04" db="EMBL/GenBank/DDBJ databases">
        <authorList>
            <person name="Tunstrom K."/>
        </authorList>
    </citation>
    <scope>NUCLEOTIDE SEQUENCE</scope>
</reference>
<evidence type="ECO:0000313" key="2">
    <source>
        <dbReference type="Proteomes" id="UP000691718"/>
    </source>
</evidence>
<sequence length="87" mass="9814">MQQIQGKDQVGHNNICYGCGRSVARAIKHSIPEFSFLASVVSSWHHHVIAANFLCHGCYVRAKREMAQRNIVDSNRFANIEGNQVFN</sequence>